<dbReference type="InterPro" id="IPR057216">
    <property type="entry name" value="DUF7894"/>
</dbReference>
<evidence type="ECO:0000259" key="1">
    <source>
        <dbReference type="Pfam" id="PF25428"/>
    </source>
</evidence>
<dbReference type="Pfam" id="PF25428">
    <property type="entry name" value="DUF7894"/>
    <property type="match status" value="1"/>
</dbReference>
<proteinExistence type="predicted"/>
<dbReference type="PANTHER" id="PTHR37221">
    <property type="entry name" value="OS02G0582400 PROTEIN"/>
    <property type="match status" value="1"/>
</dbReference>
<accession>A0A1J3CRV3</accession>
<feature type="domain" description="DUF7894" evidence="1">
    <location>
        <begin position="1"/>
        <end position="241"/>
    </location>
</feature>
<sequence>MKVAAKIVFLWNDPDGFATTIADSLNLNPSAPLRKLEEQIQLPLDKYGVEDVGTGGSIVHFIDDNGIYQVSVFLLRSYEPPALVCAMNELLDLITRESSILPTVVAPFLVAASKLKFNNKSIEASSRKASLHYLQVGPETETSRVIASRIEQPPPSMQIHYEPLSCLLHLARVKRLPTSILIGQRSSSVSHIALDEELQVIHEIGELVASYAGVSFSKERIKWNASKTSKEEDSPWRALYG</sequence>
<dbReference type="PANTHER" id="PTHR37221:SF1">
    <property type="entry name" value="OS02G0582400 PROTEIN"/>
    <property type="match status" value="1"/>
</dbReference>
<evidence type="ECO:0000313" key="2">
    <source>
        <dbReference type="EMBL" id="JAU09527.1"/>
    </source>
</evidence>
<dbReference type="EMBL" id="GEVI01022793">
    <property type="protein sequence ID" value="JAU09527.1"/>
    <property type="molecule type" value="Transcribed_RNA"/>
</dbReference>
<name>A0A1J3CRV3_NOCCA</name>
<protein>
    <recommendedName>
        <fullName evidence="1">DUF7894 domain-containing protein</fullName>
    </recommendedName>
</protein>
<dbReference type="AlphaFoldDB" id="A0A1J3CRV3"/>
<reference evidence="2" key="1">
    <citation type="submission" date="2016-07" db="EMBL/GenBank/DDBJ databases">
        <title>De novo transcriptome assembly of four accessions of the metal hyperaccumulator plant Noccaea caerulescens.</title>
        <authorList>
            <person name="Blande D."/>
            <person name="Halimaa P."/>
            <person name="Tervahauta A.I."/>
            <person name="Aarts M.G."/>
            <person name="Karenlampi S.O."/>
        </authorList>
    </citation>
    <scope>NUCLEOTIDE SEQUENCE</scope>
</reference>
<organism evidence="2">
    <name type="scientific">Noccaea caerulescens</name>
    <name type="common">Alpine penny-cress</name>
    <name type="synonym">Thlaspi caerulescens</name>
    <dbReference type="NCBI Taxonomy" id="107243"/>
    <lineage>
        <taxon>Eukaryota</taxon>
        <taxon>Viridiplantae</taxon>
        <taxon>Streptophyta</taxon>
        <taxon>Embryophyta</taxon>
        <taxon>Tracheophyta</taxon>
        <taxon>Spermatophyta</taxon>
        <taxon>Magnoliopsida</taxon>
        <taxon>eudicotyledons</taxon>
        <taxon>Gunneridae</taxon>
        <taxon>Pentapetalae</taxon>
        <taxon>rosids</taxon>
        <taxon>malvids</taxon>
        <taxon>Brassicales</taxon>
        <taxon>Brassicaceae</taxon>
        <taxon>Coluteocarpeae</taxon>
        <taxon>Noccaea</taxon>
    </lineage>
</organism>
<gene>
    <name evidence="2" type="ORF">GA_TR241_c0_g1_i1_g.597</name>
</gene>